<evidence type="ECO:0000313" key="1">
    <source>
        <dbReference type="EMBL" id="CAI6342308.1"/>
    </source>
</evidence>
<keyword evidence="2" id="KW-1185">Reference proteome</keyword>
<evidence type="ECO:0000313" key="2">
    <source>
        <dbReference type="Proteomes" id="UP001152607"/>
    </source>
</evidence>
<organism evidence="1 2">
    <name type="scientific">Periconia digitata</name>
    <dbReference type="NCBI Taxonomy" id="1303443"/>
    <lineage>
        <taxon>Eukaryota</taxon>
        <taxon>Fungi</taxon>
        <taxon>Dikarya</taxon>
        <taxon>Ascomycota</taxon>
        <taxon>Pezizomycotina</taxon>
        <taxon>Dothideomycetes</taxon>
        <taxon>Pleosporomycetidae</taxon>
        <taxon>Pleosporales</taxon>
        <taxon>Massarineae</taxon>
        <taxon>Periconiaceae</taxon>
        <taxon>Periconia</taxon>
    </lineage>
</organism>
<proteinExistence type="predicted"/>
<sequence>MNDIIPCLVHSLHRCTQNKTVRVENQNTMPHPCMINFTLKTNRALLITKSPTRRAVAAKLIHHSTHATSYVLSLFLDACCCCCCCCCCCYRMIGGYFEKPHDTQFGKENLTSFCKPIIPSPACSSLPVIPCPSSPWLL</sequence>
<dbReference type="Proteomes" id="UP001152607">
    <property type="component" value="Unassembled WGS sequence"/>
</dbReference>
<gene>
    <name evidence="1" type="ORF">PDIGIT_LOCUS15513</name>
</gene>
<accession>A0A9W4USL8</accession>
<name>A0A9W4USL8_9PLEO</name>
<dbReference type="AlphaFoldDB" id="A0A9W4USL8"/>
<protein>
    <submittedName>
        <fullName evidence="1">Uncharacterized protein</fullName>
    </submittedName>
</protein>
<reference evidence="1" key="1">
    <citation type="submission" date="2023-01" db="EMBL/GenBank/DDBJ databases">
        <authorList>
            <person name="Van Ghelder C."/>
            <person name="Rancurel C."/>
        </authorList>
    </citation>
    <scope>NUCLEOTIDE SEQUENCE</scope>
    <source>
        <strain evidence="1">CNCM I-4278</strain>
    </source>
</reference>
<comment type="caution">
    <text evidence="1">The sequence shown here is derived from an EMBL/GenBank/DDBJ whole genome shotgun (WGS) entry which is preliminary data.</text>
</comment>
<dbReference type="EMBL" id="CAOQHR010000013">
    <property type="protein sequence ID" value="CAI6342308.1"/>
    <property type="molecule type" value="Genomic_DNA"/>
</dbReference>